<dbReference type="EC" id="1.2.4.2" evidence="2"/>
<dbReference type="InterPro" id="IPR032106">
    <property type="entry name" value="2-oxogl_dehyd_N"/>
</dbReference>
<feature type="domain" description="2-oxoglutarate dehydrogenase E1 component N-terminal" evidence="1">
    <location>
        <begin position="23"/>
        <end position="47"/>
    </location>
</feature>
<dbReference type="Proteomes" id="UP000194154">
    <property type="component" value="Chromosome"/>
</dbReference>
<reference evidence="2 3" key="1">
    <citation type="journal article" date="2017" name="Int. J. Syst. Evol. Microbiol.">
        <title>Macrococcus canis sp. nov., a skin bacterium associated with infections in dogs.</title>
        <authorList>
            <person name="Gobeli Brawand S."/>
            <person name="Cotting K."/>
            <person name="Gomez-Sanz E."/>
            <person name="Collaud A."/>
            <person name="Thomann A."/>
            <person name="Brodard I."/>
            <person name="Rodriguez-Campos S."/>
            <person name="Strauss C."/>
            <person name="Perreten V."/>
        </authorList>
    </citation>
    <scope>NUCLEOTIDE SEQUENCE [LARGE SCALE GENOMIC DNA]</scope>
    <source>
        <strain evidence="2 3">KM45013</strain>
    </source>
</reference>
<dbReference type="KEGG" id="mcak:MCCS_12480"/>
<dbReference type="STRING" id="1855823.MCCS_12480"/>
<keyword evidence="3" id="KW-1185">Reference proteome</keyword>
<evidence type="ECO:0000259" key="1">
    <source>
        <dbReference type="Pfam" id="PF16078"/>
    </source>
</evidence>
<accession>A0A1W7ABA2</accession>
<organism evidence="2 3">
    <name type="scientific">Macrococcoides canis</name>
    <dbReference type="NCBI Taxonomy" id="1855823"/>
    <lineage>
        <taxon>Bacteria</taxon>
        <taxon>Bacillati</taxon>
        <taxon>Bacillota</taxon>
        <taxon>Bacilli</taxon>
        <taxon>Bacillales</taxon>
        <taxon>Staphylococcaceae</taxon>
        <taxon>Macrococcoides</taxon>
    </lineage>
</organism>
<evidence type="ECO:0000313" key="2">
    <source>
        <dbReference type="EMBL" id="ARQ06893.1"/>
    </source>
</evidence>
<sequence>MTKGKNLEEAPPRFGTNLGILLEMFDQYQNDPSSVSDELQELFSNIQGVVQGNQLKVMQTQISSKD</sequence>
<proteinExistence type="predicted"/>
<protein>
    <submittedName>
        <fullName evidence="2">2-oxoglutarate dehydrogenase E1 component</fullName>
        <ecNumber evidence="2">1.2.4.2</ecNumber>
    </submittedName>
</protein>
<dbReference type="AlphaFoldDB" id="A0A1W7ABA2"/>
<dbReference type="Pfam" id="PF16078">
    <property type="entry name" value="2-oxogl_dehyd_N"/>
    <property type="match status" value="1"/>
</dbReference>
<evidence type="ECO:0000313" key="3">
    <source>
        <dbReference type="Proteomes" id="UP000194154"/>
    </source>
</evidence>
<gene>
    <name evidence="2" type="primary">odhA_2</name>
    <name evidence="2" type="ORF">MCCS_12480</name>
</gene>
<dbReference type="EMBL" id="CP021059">
    <property type="protein sequence ID" value="ARQ06893.1"/>
    <property type="molecule type" value="Genomic_DNA"/>
</dbReference>
<dbReference type="GO" id="GO:0004591">
    <property type="term" value="F:oxoglutarate dehydrogenase (succinyl-transferring) activity"/>
    <property type="evidence" value="ECO:0007669"/>
    <property type="project" value="UniProtKB-EC"/>
</dbReference>
<name>A0A1W7ABA2_9STAP</name>
<keyword evidence="2" id="KW-0560">Oxidoreductase</keyword>